<organism evidence="2">
    <name type="scientific">Laccaria bicolor (strain S238N-H82 / ATCC MYA-4686)</name>
    <name type="common">Bicoloured deceiver</name>
    <name type="synonym">Laccaria laccata var. bicolor</name>
    <dbReference type="NCBI Taxonomy" id="486041"/>
    <lineage>
        <taxon>Eukaryota</taxon>
        <taxon>Fungi</taxon>
        <taxon>Dikarya</taxon>
        <taxon>Basidiomycota</taxon>
        <taxon>Agaricomycotina</taxon>
        <taxon>Agaricomycetes</taxon>
        <taxon>Agaricomycetidae</taxon>
        <taxon>Agaricales</taxon>
        <taxon>Agaricineae</taxon>
        <taxon>Hydnangiaceae</taxon>
        <taxon>Laccaria</taxon>
    </lineage>
</organism>
<name>B0CS05_LACBS</name>
<dbReference type="Proteomes" id="UP000001194">
    <property type="component" value="Unassembled WGS sequence"/>
</dbReference>
<reference evidence="1 2" key="1">
    <citation type="journal article" date="2008" name="Nature">
        <title>The genome of Laccaria bicolor provides insights into mycorrhizal symbiosis.</title>
        <authorList>
            <person name="Martin F."/>
            <person name="Aerts A."/>
            <person name="Ahren D."/>
            <person name="Brun A."/>
            <person name="Danchin E.G.J."/>
            <person name="Duchaussoy F."/>
            <person name="Gibon J."/>
            <person name="Kohler A."/>
            <person name="Lindquist E."/>
            <person name="Pereda V."/>
            <person name="Salamov A."/>
            <person name="Shapiro H.J."/>
            <person name="Wuyts J."/>
            <person name="Blaudez D."/>
            <person name="Buee M."/>
            <person name="Brokstein P."/>
            <person name="Canbaeck B."/>
            <person name="Cohen D."/>
            <person name="Courty P.E."/>
            <person name="Coutinho P.M."/>
            <person name="Delaruelle C."/>
            <person name="Detter J.C."/>
            <person name="Deveau A."/>
            <person name="DiFazio S."/>
            <person name="Duplessis S."/>
            <person name="Fraissinet-Tachet L."/>
            <person name="Lucic E."/>
            <person name="Frey-Klett P."/>
            <person name="Fourrey C."/>
            <person name="Feussner I."/>
            <person name="Gay G."/>
            <person name="Grimwood J."/>
            <person name="Hoegger P.J."/>
            <person name="Jain P."/>
            <person name="Kilaru S."/>
            <person name="Labbe J."/>
            <person name="Lin Y.C."/>
            <person name="Legue V."/>
            <person name="Le Tacon F."/>
            <person name="Marmeisse R."/>
            <person name="Melayah D."/>
            <person name="Montanini B."/>
            <person name="Muratet M."/>
            <person name="Nehls U."/>
            <person name="Niculita-Hirzel H."/>
            <person name="Oudot-Le Secq M.P."/>
            <person name="Peter M."/>
            <person name="Quesneville H."/>
            <person name="Rajashekar B."/>
            <person name="Reich M."/>
            <person name="Rouhier N."/>
            <person name="Schmutz J."/>
            <person name="Yin T."/>
            <person name="Chalot M."/>
            <person name="Henrissat B."/>
            <person name="Kuees U."/>
            <person name="Lucas S."/>
            <person name="Van de Peer Y."/>
            <person name="Podila G.K."/>
            <person name="Polle A."/>
            <person name="Pukkila P.J."/>
            <person name="Richardson P.M."/>
            <person name="Rouze P."/>
            <person name="Sanders I.R."/>
            <person name="Stajich J.E."/>
            <person name="Tunlid A."/>
            <person name="Tuskan G."/>
            <person name="Grigoriev I.V."/>
        </authorList>
    </citation>
    <scope>NUCLEOTIDE SEQUENCE [LARGE SCALE GENOMIC DNA]</scope>
    <source>
        <strain evidence="2">S238N-H82 / ATCC MYA-4686</strain>
    </source>
</reference>
<keyword evidence="2" id="KW-1185">Reference proteome</keyword>
<sequence>MATEDGNQYNEMVVNKGEGGQVSIKGVLGFQSLTGGWVAFTVECDTETEGVGGENGEMLPVVADMESIITDDVGLGNDSHTVPGPPLATISSACNVVFRWKLFHETGFARPVRHLGQVEGK</sequence>
<dbReference type="HOGENOM" id="CLU_2038463_0_0_1"/>
<evidence type="ECO:0000313" key="1">
    <source>
        <dbReference type="EMBL" id="EDR14771.1"/>
    </source>
</evidence>
<dbReference type="GeneID" id="6070125"/>
<dbReference type="InParanoid" id="B0CS05"/>
<evidence type="ECO:0000313" key="2">
    <source>
        <dbReference type="Proteomes" id="UP000001194"/>
    </source>
</evidence>
<gene>
    <name evidence="1" type="ORF">LACBIDRAFT_322065</name>
</gene>
<dbReference type="EMBL" id="DS547092">
    <property type="protein sequence ID" value="EDR14771.1"/>
    <property type="molecule type" value="Genomic_DNA"/>
</dbReference>
<accession>B0CS05</accession>
<proteinExistence type="predicted"/>
<dbReference type="KEGG" id="lbc:LACBIDRAFT_322065"/>
<protein>
    <submittedName>
        <fullName evidence="1">Predicted protein</fullName>
    </submittedName>
</protein>
<dbReference type="AlphaFoldDB" id="B0CS05"/>
<dbReference type="RefSeq" id="XP_001875330.1">
    <property type="nucleotide sequence ID" value="XM_001875295.1"/>
</dbReference>